<proteinExistence type="predicted"/>
<feature type="transmembrane region" description="Helical" evidence="2">
    <location>
        <begin position="55"/>
        <end position="73"/>
    </location>
</feature>
<keyword evidence="2" id="KW-1133">Transmembrane helix</keyword>
<evidence type="ECO:0000313" key="4">
    <source>
        <dbReference type="Proteomes" id="UP000712570"/>
    </source>
</evidence>
<dbReference type="PANTHER" id="PTHR36838">
    <property type="entry name" value="AUXIN EFFLUX CARRIER FAMILY PROTEIN"/>
    <property type="match status" value="1"/>
</dbReference>
<dbReference type="EMBL" id="JAAOLX010000004">
    <property type="protein sequence ID" value="NHQ86488.1"/>
    <property type="molecule type" value="Genomic_DNA"/>
</dbReference>
<keyword evidence="1" id="KW-0813">Transport</keyword>
<organism evidence="3 4">
    <name type="scientific">Iodobacter violaceini</name>
    <dbReference type="NCBI Taxonomy" id="3044271"/>
    <lineage>
        <taxon>Bacteria</taxon>
        <taxon>Pseudomonadati</taxon>
        <taxon>Pseudomonadota</taxon>
        <taxon>Betaproteobacteria</taxon>
        <taxon>Neisseriales</taxon>
        <taxon>Chitinibacteraceae</taxon>
        <taxon>Iodobacter</taxon>
    </lineage>
</organism>
<dbReference type="Proteomes" id="UP000712570">
    <property type="component" value="Unassembled WGS sequence"/>
</dbReference>
<protein>
    <submittedName>
        <fullName evidence="3">Permease</fullName>
    </submittedName>
</protein>
<feature type="transmembrane region" description="Helical" evidence="2">
    <location>
        <begin position="6"/>
        <end position="25"/>
    </location>
</feature>
<gene>
    <name evidence="3" type="ORF">HA050_10215</name>
</gene>
<name>A0ABX0KUX8_9NEIS</name>
<feature type="transmembrane region" description="Helical" evidence="2">
    <location>
        <begin position="175"/>
        <end position="193"/>
    </location>
</feature>
<keyword evidence="2" id="KW-0812">Transmembrane</keyword>
<feature type="transmembrane region" description="Helical" evidence="2">
    <location>
        <begin position="143"/>
        <end position="163"/>
    </location>
</feature>
<feature type="transmembrane region" description="Helical" evidence="2">
    <location>
        <begin position="238"/>
        <end position="258"/>
    </location>
</feature>
<feature type="transmembrane region" description="Helical" evidence="2">
    <location>
        <begin position="214"/>
        <end position="232"/>
    </location>
</feature>
<feature type="transmembrane region" description="Helical" evidence="2">
    <location>
        <begin position="270"/>
        <end position="292"/>
    </location>
</feature>
<accession>A0ABX0KUX8</accession>
<sequence length="304" mass="33740">MNMPISILFPFVYLMVGFILGRFSFDVKDRASAFLTKAIIPFVIVFNIATYQSGVFIIMAGIVIIMLMMLVMIRIVNKDPVKNLCFCYLNIGWLGLPIASSFFGGGAAMIVIAAYIGSSLFGNSVGLGLMAQGENMRARIIKIFKAPPVLALVIGLALSPLSIQIMHYGKPSYEVIKFIMSFLGMVILGVWLAETSFEKADFKNSLLHFFARSSLFFILINLFIQICTYYEVKLVEENILTLYLICLLPPAANIIVLETHYMKSGRSASMIAWGTCISIVAIAIYLVLIMTFKVNPAHGLFYLV</sequence>
<evidence type="ECO:0000256" key="2">
    <source>
        <dbReference type="SAM" id="Phobius"/>
    </source>
</evidence>
<evidence type="ECO:0000313" key="3">
    <source>
        <dbReference type="EMBL" id="NHQ86488.1"/>
    </source>
</evidence>
<dbReference type="PANTHER" id="PTHR36838:SF3">
    <property type="entry name" value="TRANSPORTER AUXIN EFFLUX CARRIER EC FAMILY"/>
    <property type="match status" value="1"/>
</dbReference>
<keyword evidence="4" id="KW-1185">Reference proteome</keyword>
<feature type="transmembrane region" description="Helical" evidence="2">
    <location>
        <begin position="109"/>
        <end position="131"/>
    </location>
</feature>
<evidence type="ECO:0000256" key="1">
    <source>
        <dbReference type="ARBA" id="ARBA00022448"/>
    </source>
</evidence>
<feature type="transmembrane region" description="Helical" evidence="2">
    <location>
        <begin position="32"/>
        <end position="49"/>
    </location>
</feature>
<reference evidence="3 4" key="1">
    <citation type="submission" date="2020-03" db="EMBL/GenBank/DDBJ databases">
        <title>Draft genome sequence of environmentally isolated violet-colored cultures.</title>
        <authorList>
            <person name="Wilson H.S."/>
        </authorList>
    </citation>
    <scope>NUCLEOTIDE SEQUENCE [LARGE SCALE GENOMIC DNA]</scope>
    <source>
        <strain evidence="3 4">HSC-16F04</strain>
    </source>
</reference>
<comment type="caution">
    <text evidence="3">The sequence shown here is derived from an EMBL/GenBank/DDBJ whole genome shotgun (WGS) entry which is preliminary data.</text>
</comment>
<keyword evidence="2" id="KW-0472">Membrane</keyword>
<feature type="transmembrane region" description="Helical" evidence="2">
    <location>
        <begin position="85"/>
        <end position="103"/>
    </location>
</feature>